<gene>
    <name evidence="1" type="ORF">H8696_09025</name>
</gene>
<protein>
    <submittedName>
        <fullName evidence="1">Uncharacterized protein</fullName>
    </submittedName>
</protein>
<organism evidence="1 2">
    <name type="scientific">Gehongia tenuis</name>
    <dbReference type="NCBI Taxonomy" id="2763655"/>
    <lineage>
        <taxon>Bacteria</taxon>
        <taxon>Bacillati</taxon>
        <taxon>Bacillota</taxon>
        <taxon>Clostridia</taxon>
        <taxon>Christensenellales</taxon>
        <taxon>Christensenellaceae</taxon>
        <taxon>Gehongia</taxon>
    </lineage>
</organism>
<proteinExistence type="predicted"/>
<dbReference type="EMBL" id="JACRSR010000004">
    <property type="protein sequence ID" value="MBC8531987.1"/>
    <property type="molecule type" value="Genomic_DNA"/>
</dbReference>
<dbReference type="AlphaFoldDB" id="A0A926D612"/>
<reference evidence="1" key="1">
    <citation type="submission" date="2020-08" db="EMBL/GenBank/DDBJ databases">
        <title>Genome public.</title>
        <authorList>
            <person name="Liu C."/>
            <person name="Sun Q."/>
        </authorList>
    </citation>
    <scope>NUCLEOTIDE SEQUENCE</scope>
    <source>
        <strain evidence="1">NSJ-53</strain>
    </source>
</reference>
<accession>A0A926D612</accession>
<keyword evidence="2" id="KW-1185">Reference proteome</keyword>
<evidence type="ECO:0000313" key="2">
    <source>
        <dbReference type="Proteomes" id="UP000623172"/>
    </source>
</evidence>
<evidence type="ECO:0000313" key="1">
    <source>
        <dbReference type="EMBL" id="MBC8531987.1"/>
    </source>
</evidence>
<sequence length="90" mass="10368">MCRCDKCGAEYSIMYHGRNGMPLCGLCYDEYLDEERGEEEWNGCCDRCGKPIHGAVYRPWDDVDLYCEDCYNKIMEGRKEAASFGNEDIA</sequence>
<name>A0A926D612_9FIRM</name>
<comment type="caution">
    <text evidence="1">The sequence shown here is derived from an EMBL/GenBank/DDBJ whole genome shotgun (WGS) entry which is preliminary data.</text>
</comment>
<dbReference type="RefSeq" id="WP_249316902.1">
    <property type="nucleotide sequence ID" value="NZ_JACRSR010000004.1"/>
</dbReference>
<dbReference type="Proteomes" id="UP000623172">
    <property type="component" value="Unassembled WGS sequence"/>
</dbReference>